<dbReference type="InterPro" id="IPR000485">
    <property type="entry name" value="AsnC-type_HTH_dom"/>
</dbReference>
<dbReference type="RefSeq" id="WP_145065720.1">
    <property type="nucleotide sequence ID" value="NZ_CP036287.1"/>
</dbReference>
<dbReference type="Pfam" id="PF13412">
    <property type="entry name" value="HTH_24"/>
    <property type="match status" value="1"/>
</dbReference>
<dbReference type="KEGG" id="pbap:Pla133_25740"/>
<dbReference type="GO" id="GO:0005829">
    <property type="term" value="C:cytosol"/>
    <property type="evidence" value="ECO:0007669"/>
    <property type="project" value="TreeGrafter"/>
</dbReference>
<keyword evidence="6" id="KW-1185">Reference proteome</keyword>
<dbReference type="InterPro" id="IPR011008">
    <property type="entry name" value="Dimeric_a/b-barrel"/>
</dbReference>
<evidence type="ECO:0000256" key="3">
    <source>
        <dbReference type="ARBA" id="ARBA00023163"/>
    </source>
</evidence>
<organism evidence="5 6">
    <name type="scientific">Engelhardtia mirabilis</name>
    <dbReference type="NCBI Taxonomy" id="2528011"/>
    <lineage>
        <taxon>Bacteria</taxon>
        <taxon>Pseudomonadati</taxon>
        <taxon>Planctomycetota</taxon>
        <taxon>Planctomycetia</taxon>
        <taxon>Planctomycetia incertae sedis</taxon>
        <taxon>Engelhardtia</taxon>
    </lineage>
</organism>
<keyword evidence="1" id="KW-0805">Transcription regulation</keyword>
<dbReference type="Proteomes" id="UP000316921">
    <property type="component" value="Chromosome"/>
</dbReference>
<dbReference type="PANTHER" id="PTHR30154:SF54">
    <property type="entry name" value="POSSIBLE TRANSCRIPTIONAL REGULATORY PROTEIN (PROBABLY LRP_ASNC-FAMILY)"/>
    <property type="match status" value="1"/>
</dbReference>
<dbReference type="InterPro" id="IPR019887">
    <property type="entry name" value="Tscrpt_reg_AsnC/Lrp_C"/>
</dbReference>
<evidence type="ECO:0000259" key="4">
    <source>
        <dbReference type="PROSITE" id="PS50956"/>
    </source>
</evidence>
<dbReference type="SMART" id="SM00344">
    <property type="entry name" value="HTH_ASNC"/>
    <property type="match status" value="1"/>
</dbReference>
<accession>A0A518BKI4</accession>
<dbReference type="Gene3D" id="3.30.70.920">
    <property type="match status" value="1"/>
</dbReference>
<keyword evidence="3" id="KW-0804">Transcription</keyword>
<evidence type="ECO:0000256" key="1">
    <source>
        <dbReference type="ARBA" id="ARBA00023015"/>
    </source>
</evidence>
<name>A0A518BKI4_9BACT</name>
<evidence type="ECO:0000313" key="5">
    <source>
        <dbReference type="EMBL" id="QDU67490.1"/>
    </source>
</evidence>
<dbReference type="EMBL" id="CP036287">
    <property type="protein sequence ID" value="QDU67490.1"/>
    <property type="molecule type" value="Genomic_DNA"/>
</dbReference>
<dbReference type="Gene3D" id="1.10.10.10">
    <property type="entry name" value="Winged helix-like DNA-binding domain superfamily/Winged helix DNA-binding domain"/>
    <property type="match status" value="1"/>
</dbReference>
<dbReference type="AlphaFoldDB" id="A0A518BKI4"/>
<dbReference type="InterPro" id="IPR036390">
    <property type="entry name" value="WH_DNA-bd_sf"/>
</dbReference>
<dbReference type="InterPro" id="IPR036388">
    <property type="entry name" value="WH-like_DNA-bd_sf"/>
</dbReference>
<dbReference type="SUPFAM" id="SSF54909">
    <property type="entry name" value="Dimeric alpha+beta barrel"/>
    <property type="match status" value="1"/>
</dbReference>
<protein>
    <submittedName>
        <fullName evidence="5">Leucine-responsive regulatory protein</fullName>
    </submittedName>
</protein>
<evidence type="ECO:0000256" key="2">
    <source>
        <dbReference type="ARBA" id="ARBA00023125"/>
    </source>
</evidence>
<dbReference type="PRINTS" id="PR00033">
    <property type="entry name" value="HTHASNC"/>
</dbReference>
<reference evidence="5 6" key="1">
    <citation type="submission" date="2019-02" db="EMBL/GenBank/DDBJ databases">
        <title>Deep-cultivation of Planctomycetes and their phenomic and genomic characterization uncovers novel biology.</title>
        <authorList>
            <person name="Wiegand S."/>
            <person name="Jogler M."/>
            <person name="Boedeker C."/>
            <person name="Pinto D."/>
            <person name="Vollmers J."/>
            <person name="Rivas-Marin E."/>
            <person name="Kohn T."/>
            <person name="Peeters S.H."/>
            <person name="Heuer A."/>
            <person name="Rast P."/>
            <person name="Oberbeckmann S."/>
            <person name="Bunk B."/>
            <person name="Jeske O."/>
            <person name="Meyerdierks A."/>
            <person name="Storesund J.E."/>
            <person name="Kallscheuer N."/>
            <person name="Luecker S."/>
            <person name="Lage O.M."/>
            <person name="Pohl T."/>
            <person name="Merkel B.J."/>
            <person name="Hornburger P."/>
            <person name="Mueller R.-W."/>
            <person name="Bruemmer F."/>
            <person name="Labrenz M."/>
            <person name="Spormann A.M."/>
            <person name="Op den Camp H."/>
            <person name="Overmann J."/>
            <person name="Amann R."/>
            <person name="Jetten M.S.M."/>
            <person name="Mascher T."/>
            <person name="Medema M.H."/>
            <person name="Devos D.P."/>
            <person name="Kaster A.-K."/>
            <person name="Ovreas L."/>
            <person name="Rohde M."/>
            <person name="Galperin M.Y."/>
            <person name="Jogler C."/>
        </authorList>
    </citation>
    <scope>NUCLEOTIDE SEQUENCE [LARGE SCALE GENOMIC DNA]</scope>
    <source>
        <strain evidence="5 6">Pla133</strain>
    </source>
</reference>
<dbReference type="GO" id="GO:0043565">
    <property type="term" value="F:sequence-specific DNA binding"/>
    <property type="evidence" value="ECO:0007669"/>
    <property type="project" value="InterPro"/>
</dbReference>
<proteinExistence type="predicted"/>
<dbReference type="Pfam" id="PF01037">
    <property type="entry name" value="AsnC_trans_reg"/>
    <property type="match status" value="1"/>
</dbReference>
<keyword evidence="2" id="KW-0238">DNA-binding</keyword>
<evidence type="ECO:0000313" key="6">
    <source>
        <dbReference type="Proteomes" id="UP000316921"/>
    </source>
</evidence>
<dbReference type="PROSITE" id="PS50956">
    <property type="entry name" value="HTH_ASNC_2"/>
    <property type="match status" value="1"/>
</dbReference>
<sequence length="154" mass="17131">MLDRIDRRIVAELAQDARLSNKELAARVHLAPSSCHARVQRLRDDGVLRGFHADVDPKALGVGLRTLVAVRLADHGEKNSRAVIDYFLSLPEIVDVFLVAGNDDLFLHVAARDTDHLRDIAMGQIGGRSEVADVRTVLVYEHHRRPTFPDLLDG</sequence>
<dbReference type="SUPFAM" id="SSF46785">
    <property type="entry name" value="Winged helix' DNA-binding domain"/>
    <property type="match status" value="1"/>
</dbReference>
<dbReference type="PANTHER" id="PTHR30154">
    <property type="entry name" value="LEUCINE-RESPONSIVE REGULATORY PROTEIN"/>
    <property type="match status" value="1"/>
</dbReference>
<gene>
    <name evidence="5" type="primary">lrp</name>
    <name evidence="5" type="ORF">Pla133_25740</name>
</gene>
<dbReference type="InterPro" id="IPR019888">
    <property type="entry name" value="Tscrpt_reg_AsnC-like"/>
</dbReference>
<dbReference type="GO" id="GO:0043200">
    <property type="term" value="P:response to amino acid"/>
    <property type="evidence" value="ECO:0007669"/>
    <property type="project" value="TreeGrafter"/>
</dbReference>
<feature type="domain" description="HTH asnC-type" evidence="4">
    <location>
        <begin position="2"/>
        <end position="63"/>
    </location>
</feature>